<keyword evidence="5" id="KW-1185">Reference proteome</keyword>
<dbReference type="Pfam" id="PF04828">
    <property type="entry name" value="GFA"/>
    <property type="match status" value="1"/>
</dbReference>
<name>A0ABM0JHQ5_APLCA</name>
<dbReference type="Proteomes" id="UP000694888">
    <property type="component" value="Unplaced"/>
</dbReference>
<dbReference type="InterPro" id="IPR006913">
    <property type="entry name" value="CENP-V/GFA"/>
</dbReference>
<dbReference type="GeneID" id="101854935"/>
<sequence>MSAETELIEHTGGCHCGAVRFRIKAPAEVTVYDCNCSVCTKKQNFHFMVHKSNFELLQGAENITTYRFGTKVAQHTFCKICGVQSFYTPRSNPDCHGVAPHCLDPGTMKSTTVEKFGGDDWEAAFKTSDIQKHSKS</sequence>
<accession>A0ABM0JHQ5</accession>
<dbReference type="SUPFAM" id="SSF51316">
    <property type="entry name" value="Mss4-like"/>
    <property type="match status" value="1"/>
</dbReference>
<evidence type="ECO:0000256" key="2">
    <source>
        <dbReference type="ARBA" id="ARBA00022723"/>
    </source>
</evidence>
<gene>
    <name evidence="6" type="primary">LOC101854935</name>
</gene>
<organism evidence="5 6">
    <name type="scientific">Aplysia californica</name>
    <name type="common">California sea hare</name>
    <dbReference type="NCBI Taxonomy" id="6500"/>
    <lineage>
        <taxon>Eukaryota</taxon>
        <taxon>Metazoa</taxon>
        <taxon>Spiralia</taxon>
        <taxon>Lophotrochozoa</taxon>
        <taxon>Mollusca</taxon>
        <taxon>Gastropoda</taxon>
        <taxon>Heterobranchia</taxon>
        <taxon>Euthyneura</taxon>
        <taxon>Tectipleura</taxon>
        <taxon>Aplysiida</taxon>
        <taxon>Aplysioidea</taxon>
        <taxon>Aplysiidae</taxon>
        <taxon>Aplysia</taxon>
    </lineage>
</organism>
<reference evidence="6" key="1">
    <citation type="submission" date="2025-08" db="UniProtKB">
        <authorList>
            <consortium name="RefSeq"/>
        </authorList>
    </citation>
    <scope>IDENTIFICATION</scope>
</reference>
<dbReference type="PROSITE" id="PS51891">
    <property type="entry name" value="CENP_V_GFA"/>
    <property type="match status" value="1"/>
</dbReference>
<evidence type="ECO:0000259" key="4">
    <source>
        <dbReference type="PROSITE" id="PS51891"/>
    </source>
</evidence>
<keyword evidence="2" id="KW-0479">Metal-binding</keyword>
<feature type="domain" description="CENP-V/GFA" evidence="4">
    <location>
        <begin position="10"/>
        <end position="122"/>
    </location>
</feature>
<dbReference type="PANTHER" id="PTHR28620">
    <property type="entry name" value="CENTROMERE PROTEIN V"/>
    <property type="match status" value="1"/>
</dbReference>
<protein>
    <submittedName>
        <fullName evidence="6">Centromere protein V</fullName>
    </submittedName>
</protein>
<comment type="similarity">
    <text evidence="1">Belongs to the Gfa family.</text>
</comment>
<proteinExistence type="inferred from homology"/>
<evidence type="ECO:0000313" key="6">
    <source>
        <dbReference type="RefSeq" id="XP_005093916.1"/>
    </source>
</evidence>
<dbReference type="InterPro" id="IPR052355">
    <property type="entry name" value="CENP-V-like"/>
</dbReference>
<dbReference type="PANTHER" id="PTHR28620:SF1">
    <property type="entry name" value="CENP-V_GFA DOMAIN-CONTAINING PROTEIN"/>
    <property type="match status" value="1"/>
</dbReference>
<evidence type="ECO:0000256" key="3">
    <source>
        <dbReference type="ARBA" id="ARBA00022833"/>
    </source>
</evidence>
<evidence type="ECO:0000313" key="5">
    <source>
        <dbReference type="Proteomes" id="UP000694888"/>
    </source>
</evidence>
<dbReference type="InterPro" id="IPR011057">
    <property type="entry name" value="Mss4-like_sf"/>
</dbReference>
<evidence type="ECO:0000256" key="1">
    <source>
        <dbReference type="ARBA" id="ARBA00005495"/>
    </source>
</evidence>
<dbReference type="Gene3D" id="2.170.150.70">
    <property type="match status" value="1"/>
</dbReference>
<dbReference type="RefSeq" id="XP_005093916.1">
    <property type="nucleotide sequence ID" value="XM_005093859.3"/>
</dbReference>
<keyword evidence="3" id="KW-0862">Zinc</keyword>